<dbReference type="OrthoDB" id="3463714at2"/>
<feature type="transmembrane region" description="Helical" evidence="1">
    <location>
        <begin position="119"/>
        <end position="135"/>
    </location>
</feature>
<evidence type="ECO:0000313" key="3">
    <source>
        <dbReference type="Proteomes" id="UP000317893"/>
    </source>
</evidence>
<keyword evidence="1" id="KW-1133">Transmembrane helix</keyword>
<protein>
    <recommendedName>
        <fullName evidence="4">Dolichyl-phosphate-mannose-protein mannosyltransferase</fullName>
    </recommendedName>
</protein>
<proteinExistence type="predicted"/>
<feature type="transmembrane region" description="Helical" evidence="1">
    <location>
        <begin position="12"/>
        <end position="30"/>
    </location>
</feature>
<dbReference type="EMBL" id="VFMN01000001">
    <property type="protein sequence ID" value="TQJ09545.1"/>
    <property type="molecule type" value="Genomic_DNA"/>
</dbReference>
<feature type="transmembrane region" description="Helical" evidence="1">
    <location>
        <begin position="290"/>
        <end position="317"/>
    </location>
</feature>
<reference evidence="2 3" key="1">
    <citation type="submission" date="2019-06" db="EMBL/GenBank/DDBJ databases">
        <title>Sequencing the genomes of 1000 actinobacteria strains.</title>
        <authorList>
            <person name="Klenk H.-P."/>
        </authorList>
    </citation>
    <scope>NUCLEOTIDE SEQUENCE [LARGE SCALE GENOMIC DNA]</scope>
    <source>
        <strain evidence="2 3">DSM 18607</strain>
    </source>
</reference>
<dbReference type="RefSeq" id="WP_141848896.1">
    <property type="nucleotide sequence ID" value="NZ_BAAAPR010000009.1"/>
</dbReference>
<evidence type="ECO:0000256" key="1">
    <source>
        <dbReference type="SAM" id="Phobius"/>
    </source>
</evidence>
<evidence type="ECO:0008006" key="4">
    <source>
        <dbReference type="Google" id="ProtNLM"/>
    </source>
</evidence>
<evidence type="ECO:0000313" key="2">
    <source>
        <dbReference type="EMBL" id="TQJ09545.1"/>
    </source>
</evidence>
<feature type="transmembrane region" description="Helical" evidence="1">
    <location>
        <begin position="82"/>
        <end position="107"/>
    </location>
</feature>
<comment type="caution">
    <text evidence="2">The sequence shown here is derived from an EMBL/GenBank/DDBJ whole genome shotgun (WGS) entry which is preliminary data.</text>
</comment>
<accession>A0A542E2K2</accession>
<keyword evidence="3" id="KW-1185">Reference proteome</keyword>
<feature type="transmembrane region" description="Helical" evidence="1">
    <location>
        <begin position="337"/>
        <end position="358"/>
    </location>
</feature>
<feature type="transmembrane region" description="Helical" evidence="1">
    <location>
        <begin position="262"/>
        <end position="278"/>
    </location>
</feature>
<feature type="transmembrane region" description="Helical" evidence="1">
    <location>
        <begin position="169"/>
        <end position="196"/>
    </location>
</feature>
<name>A0A542E2K2_9MICO</name>
<feature type="transmembrane region" description="Helical" evidence="1">
    <location>
        <begin position="217"/>
        <end position="242"/>
    </location>
</feature>
<keyword evidence="1" id="KW-0472">Membrane</keyword>
<dbReference type="Proteomes" id="UP000317893">
    <property type="component" value="Unassembled WGS sequence"/>
</dbReference>
<gene>
    <name evidence="2" type="ORF">FB458_2657</name>
</gene>
<organism evidence="2 3">
    <name type="scientific">Lapillicoccus jejuensis</name>
    <dbReference type="NCBI Taxonomy" id="402171"/>
    <lineage>
        <taxon>Bacteria</taxon>
        <taxon>Bacillati</taxon>
        <taxon>Actinomycetota</taxon>
        <taxon>Actinomycetes</taxon>
        <taxon>Micrococcales</taxon>
        <taxon>Intrasporangiaceae</taxon>
        <taxon>Lapillicoccus</taxon>
    </lineage>
</organism>
<keyword evidence="1" id="KW-0812">Transmembrane</keyword>
<dbReference type="AlphaFoldDB" id="A0A542E2K2"/>
<sequence>MRWPARVWRPPAARLAAGVAGATAVALLVLRPVSDPSPWLHLRVGELLAGGGRFGLPDPLTPSADRAYSPTQWLPSVVGYELVRVLGVPAVAWMRVVAVLALLVVLLATLRHRVAPRRALLGGLVGTLLVVPAMTERPQTLGLVLLALQVHGWTRSGEDGRRRWWLVPLAWVFAATHGLWTVGLVAAAAVLAGVLLDGGTGGGTVGDGRARVRHLAPVLLLQGLVTLATPLGPALLLTPFAVGGNGRRFVVEWQPGTLADPAVATLLVLVAALAVVALRRGRRLRRSELLLLAVGLLLAVSAVRTAAPGLLVALPVLADHLLAPSGTAGAGGPRPSALPLAGALVAATVAALVALPVARVVAAVPRVVPAGLAAPVAALPAGTVVLAQTDVSGWLLWTAPQVRPVVDLRAESFSADHLQRFVATYQARPGWEALVDSSGASYALLPRDAPVAGALLDVRHWRVDREADGYLLLARGAR</sequence>